<feature type="region of interest" description="Disordered" evidence="1">
    <location>
        <begin position="272"/>
        <end position="302"/>
    </location>
</feature>
<keyword evidence="2" id="KW-1133">Transmembrane helix</keyword>
<dbReference type="AlphaFoldDB" id="C3ZHS8"/>
<dbReference type="Gene3D" id="3.40.50.300">
    <property type="entry name" value="P-loop containing nucleotide triphosphate hydrolases"/>
    <property type="match status" value="1"/>
</dbReference>
<evidence type="ECO:0000256" key="2">
    <source>
        <dbReference type="SAM" id="Phobius"/>
    </source>
</evidence>
<evidence type="ECO:0000256" key="1">
    <source>
        <dbReference type="SAM" id="MobiDB-lite"/>
    </source>
</evidence>
<reference evidence="3" key="1">
    <citation type="journal article" date="2008" name="Nature">
        <title>The amphioxus genome and the evolution of the chordate karyotype.</title>
        <authorList>
            <consortium name="US DOE Joint Genome Institute (JGI-PGF)"/>
            <person name="Putnam N.H."/>
            <person name="Butts T."/>
            <person name="Ferrier D.E.K."/>
            <person name="Furlong R.F."/>
            <person name="Hellsten U."/>
            <person name="Kawashima T."/>
            <person name="Robinson-Rechavi M."/>
            <person name="Shoguchi E."/>
            <person name="Terry A."/>
            <person name="Yu J.-K."/>
            <person name="Benito-Gutierrez E.L."/>
            <person name="Dubchak I."/>
            <person name="Garcia-Fernandez J."/>
            <person name="Gibson-Brown J.J."/>
            <person name="Grigoriev I.V."/>
            <person name="Horton A.C."/>
            <person name="de Jong P.J."/>
            <person name="Jurka J."/>
            <person name="Kapitonov V.V."/>
            <person name="Kohara Y."/>
            <person name="Kuroki Y."/>
            <person name="Lindquist E."/>
            <person name="Lucas S."/>
            <person name="Osoegawa K."/>
            <person name="Pennacchio L.A."/>
            <person name="Salamov A.A."/>
            <person name="Satou Y."/>
            <person name="Sauka-Spengler T."/>
            <person name="Schmutz J."/>
            <person name="Shin-I T."/>
            <person name="Toyoda A."/>
            <person name="Bronner-Fraser M."/>
            <person name="Fujiyama A."/>
            <person name="Holland L.Z."/>
            <person name="Holland P.W.H."/>
            <person name="Satoh N."/>
            <person name="Rokhsar D.S."/>
        </authorList>
    </citation>
    <scope>NUCLEOTIDE SEQUENCE [LARGE SCALE GENOMIC DNA]</scope>
    <source>
        <strain evidence="3">S238N-H82</strain>
        <tissue evidence="3">Testes</tissue>
    </source>
</reference>
<dbReference type="EMBL" id="GG666624">
    <property type="protein sequence ID" value="EEN47872.1"/>
    <property type="molecule type" value="Genomic_DNA"/>
</dbReference>
<name>C3ZHS8_BRAFL</name>
<evidence type="ECO:0000313" key="3">
    <source>
        <dbReference type="EMBL" id="EEN47872.1"/>
    </source>
</evidence>
<feature type="transmembrane region" description="Helical" evidence="2">
    <location>
        <begin position="159"/>
        <end position="180"/>
    </location>
</feature>
<dbReference type="SUPFAM" id="SSF52540">
    <property type="entry name" value="P-loop containing nucleoside triphosphate hydrolases"/>
    <property type="match status" value="1"/>
</dbReference>
<evidence type="ECO:0008006" key="4">
    <source>
        <dbReference type="Google" id="ProtNLM"/>
    </source>
</evidence>
<keyword evidence="2" id="KW-0812">Transmembrane</keyword>
<accession>C3ZHS8</accession>
<dbReference type="PANTHER" id="PTHR47691">
    <property type="entry name" value="REGULATOR-RELATED"/>
    <property type="match status" value="1"/>
</dbReference>
<dbReference type="PANTHER" id="PTHR47691:SF3">
    <property type="entry name" value="HTH-TYPE TRANSCRIPTIONAL REGULATOR RV0890C-RELATED"/>
    <property type="match status" value="1"/>
</dbReference>
<keyword evidence="2" id="KW-0472">Membrane</keyword>
<dbReference type="InterPro" id="IPR027417">
    <property type="entry name" value="P-loop_NTPase"/>
</dbReference>
<proteinExistence type="predicted"/>
<dbReference type="InParanoid" id="C3ZHS8"/>
<gene>
    <name evidence="3" type="ORF">BRAFLDRAFT_89374</name>
</gene>
<organism>
    <name type="scientific">Branchiostoma floridae</name>
    <name type="common">Florida lancelet</name>
    <name type="synonym">Amphioxus</name>
    <dbReference type="NCBI Taxonomy" id="7739"/>
    <lineage>
        <taxon>Eukaryota</taxon>
        <taxon>Metazoa</taxon>
        <taxon>Chordata</taxon>
        <taxon>Cephalochordata</taxon>
        <taxon>Leptocardii</taxon>
        <taxon>Amphioxiformes</taxon>
        <taxon>Branchiostomatidae</taxon>
        <taxon>Branchiostoma</taxon>
    </lineage>
</organism>
<sequence>MRQEFLRMRSTNSHLKDCVRVLHQNNEKMRREALDQQMEAREAKMKGDACSVVQEVMSHALAKIVAEKDQEATMKESMLSQTKFVAAMDPLHRQVILDCYDDISRDMDPVQALRYSTVHWRDGDPGFIRAKARTEGPHCGARALLDKLLDVTKWSMKRLGAVSMLLTTLMICAWIVTVYYTDGMNDTPFMVFFPRRMKTFVGREDVFGKIDACLEQNRTCLIRGLGGVGKTSLAIEYGHRRAERYPGGVFWVSAAMLGMSDVTASDRAVQEHLFPPGSTGSTAHGEESGQPPPKHGQFRPAD</sequence>
<protein>
    <recommendedName>
        <fullName evidence="4">NB-ARC domain-containing protein</fullName>
    </recommendedName>
</protein>